<dbReference type="Gene3D" id="1.10.1330.10">
    <property type="entry name" value="Dockerin domain"/>
    <property type="match status" value="1"/>
</dbReference>
<feature type="domain" description="Secretion system C-terminal sorting" evidence="1">
    <location>
        <begin position="201"/>
        <end position="276"/>
    </location>
</feature>
<dbReference type="Pfam" id="PF18962">
    <property type="entry name" value="Por_Secre_tail"/>
    <property type="match status" value="1"/>
</dbReference>
<gene>
    <name evidence="2" type="ORF">METZ01_LOCUS387488</name>
</gene>
<dbReference type="NCBIfam" id="TIGR04183">
    <property type="entry name" value="Por_Secre_tail"/>
    <property type="match status" value="1"/>
</dbReference>
<dbReference type="Gene3D" id="2.160.20.10">
    <property type="entry name" value="Single-stranded right-handed beta-helix, Pectin lyase-like"/>
    <property type="match status" value="1"/>
</dbReference>
<reference evidence="2" key="1">
    <citation type="submission" date="2018-05" db="EMBL/GenBank/DDBJ databases">
        <authorList>
            <person name="Lanie J.A."/>
            <person name="Ng W.-L."/>
            <person name="Kazmierczak K.M."/>
            <person name="Andrzejewski T.M."/>
            <person name="Davidsen T.M."/>
            <person name="Wayne K.J."/>
            <person name="Tettelin H."/>
            <person name="Glass J.I."/>
            <person name="Rusch D."/>
            <person name="Podicherti R."/>
            <person name="Tsui H.-C.T."/>
            <person name="Winkler M.E."/>
        </authorList>
    </citation>
    <scope>NUCLEOTIDE SEQUENCE</scope>
</reference>
<dbReference type="AlphaFoldDB" id="A0A382UK38"/>
<name>A0A382UK38_9ZZZZ</name>
<evidence type="ECO:0000313" key="2">
    <source>
        <dbReference type="EMBL" id="SVD34634.1"/>
    </source>
</evidence>
<sequence>YTWGEGNIDEDPLFVDSDNGDFQLQIGSPCIDAGDPNSPVDRDGTRNDMGAFDLIQEFSVYPGDTDNNGIVNELDVLPIGIYFHKTGPSASDVSYAWETRTVTDIWDEPLACYADVNGDGNVDEVDVVGIGVNWGNVHDVNTSLMTIDFQDSTLIKSHKDDFLIILNSLKGESEPTSAIRKFLAGIIDIPMPHEFFLHQNYPNPFNHKTNIKFDLPYETQVSLTVYNLLGQPILTPIYNQFYSAGFHIASINLNNLSSGLYIYKFDADTWHDTRKMLLLK</sequence>
<dbReference type="InterPro" id="IPR036439">
    <property type="entry name" value="Dockerin_dom_sf"/>
</dbReference>
<dbReference type="GO" id="GO:0000272">
    <property type="term" value="P:polysaccharide catabolic process"/>
    <property type="evidence" value="ECO:0007669"/>
    <property type="project" value="InterPro"/>
</dbReference>
<dbReference type="InterPro" id="IPR012334">
    <property type="entry name" value="Pectin_lyas_fold"/>
</dbReference>
<dbReference type="InterPro" id="IPR026444">
    <property type="entry name" value="Secre_tail"/>
</dbReference>
<protein>
    <recommendedName>
        <fullName evidence="1">Secretion system C-terminal sorting domain-containing protein</fullName>
    </recommendedName>
</protein>
<dbReference type="SUPFAM" id="SSF63446">
    <property type="entry name" value="Type I dockerin domain"/>
    <property type="match status" value="1"/>
</dbReference>
<evidence type="ECO:0000259" key="1">
    <source>
        <dbReference type="Pfam" id="PF18962"/>
    </source>
</evidence>
<dbReference type="EMBL" id="UINC01144860">
    <property type="protein sequence ID" value="SVD34634.1"/>
    <property type="molecule type" value="Genomic_DNA"/>
</dbReference>
<accession>A0A382UK38</accession>
<proteinExistence type="predicted"/>
<feature type="non-terminal residue" evidence="2">
    <location>
        <position position="1"/>
    </location>
</feature>
<organism evidence="2">
    <name type="scientific">marine metagenome</name>
    <dbReference type="NCBI Taxonomy" id="408172"/>
    <lineage>
        <taxon>unclassified sequences</taxon>
        <taxon>metagenomes</taxon>
        <taxon>ecological metagenomes</taxon>
    </lineage>
</organism>